<dbReference type="Proteomes" id="UP000232003">
    <property type="component" value="Chromosome"/>
</dbReference>
<dbReference type="EMBL" id="CP024785">
    <property type="protein sequence ID" value="AUB36628.1"/>
    <property type="molecule type" value="Genomic_DNA"/>
</dbReference>
<evidence type="ECO:0000313" key="1">
    <source>
        <dbReference type="EMBL" id="AUB36628.1"/>
    </source>
</evidence>
<dbReference type="AlphaFoldDB" id="A0A2K8SMJ1"/>
<keyword evidence="2" id="KW-1185">Reference proteome</keyword>
<name>A0A2K8SMJ1_9NOSO</name>
<reference evidence="1 2" key="1">
    <citation type="submission" date="2017-11" db="EMBL/GenBank/DDBJ databases">
        <title>Complete genome of a free-living desiccation-tolerant cyanobacterium and its photosynthetic adaptation to extreme terrestrial habitat.</title>
        <authorList>
            <person name="Shang J."/>
        </authorList>
    </citation>
    <scope>NUCLEOTIDE SEQUENCE [LARGE SCALE GENOMIC DNA]</scope>
    <source>
        <strain evidence="1 2">CCNUN1</strain>
    </source>
</reference>
<sequence>MSQLYTTPEVAKLTNIPESTIRSWLRRHPEVFQFEVHVVSDEHGVKLWTEAGIELLHSRRATKTATDDDANFDAESDAPDLLESLLEEDSQRLANEYYRQLPSRTLQRIKQMRFNPTPEQRKIVELSFRAAINAGTEHLLLPTYQPMLLEGGDETD</sequence>
<accession>A0A2K8SMJ1</accession>
<gene>
    <name evidence="1" type="ORF">COO91_02549</name>
</gene>
<dbReference type="KEGG" id="nfl:COO91_02549"/>
<evidence type="ECO:0000313" key="2">
    <source>
        <dbReference type="Proteomes" id="UP000232003"/>
    </source>
</evidence>
<protein>
    <submittedName>
        <fullName evidence="1">Uncharacterized protein</fullName>
    </submittedName>
</protein>
<dbReference type="RefSeq" id="WP_100898518.1">
    <property type="nucleotide sequence ID" value="NZ_CAWNNC010000001.1"/>
</dbReference>
<dbReference type="OrthoDB" id="486080at2"/>
<proteinExistence type="predicted"/>
<organism evidence="1 2">
    <name type="scientific">Nostoc flagelliforme CCNUN1</name>
    <dbReference type="NCBI Taxonomy" id="2038116"/>
    <lineage>
        <taxon>Bacteria</taxon>
        <taxon>Bacillati</taxon>
        <taxon>Cyanobacteriota</taxon>
        <taxon>Cyanophyceae</taxon>
        <taxon>Nostocales</taxon>
        <taxon>Nostocaceae</taxon>
        <taxon>Nostoc</taxon>
    </lineage>
</organism>